<proteinExistence type="predicted"/>
<protein>
    <submittedName>
        <fullName evidence="2">Uncharacterized protein</fullName>
    </submittedName>
</protein>
<gene>
    <name evidence="2" type="ORF">BCR42DRAFT_443304</name>
</gene>
<feature type="compositionally biased region" description="Basic residues" evidence="1">
    <location>
        <begin position="101"/>
        <end position="116"/>
    </location>
</feature>
<dbReference type="Proteomes" id="UP000193560">
    <property type="component" value="Unassembled WGS sequence"/>
</dbReference>
<dbReference type="EMBL" id="MCGE01000040">
    <property type="protein sequence ID" value="ORZ06217.1"/>
    <property type="molecule type" value="Genomic_DNA"/>
</dbReference>
<evidence type="ECO:0000256" key="1">
    <source>
        <dbReference type="SAM" id="MobiDB-lite"/>
    </source>
</evidence>
<comment type="caution">
    <text evidence="2">The sequence shown here is derived from an EMBL/GenBank/DDBJ whole genome shotgun (WGS) entry which is preliminary data.</text>
</comment>
<accession>A0A1X2HZP0</accession>
<dbReference type="OrthoDB" id="5545891at2759"/>
<reference evidence="2 3" key="1">
    <citation type="submission" date="2016-07" db="EMBL/GenBank/DDBJ databases">
        <title>Pervasive Adenine N6-methylation of Active Genes in Fungi.</title>
        <authorList>
            <consortium name="DOE Joint Genome Institute"/>
            <person name="Mondo S.J."/>
            <person name="Dannebaum R.O."/>
            <person name="Kuo R.C."/>
            <person name="Labutti K."/>
            <person name="Haridas S."/>
            <person name="Kuo A."/>
            <person name="Salamov A."/>
            <person name="Ahrendt S.R."/>
            <person name="Lipzen A."/>
            <person name="Sullivan W."/>
            <person name="Andreopoulos W.B."/>
            <person name="Clum A."/>
            <person name="Lindquist E."/>
            <person name="Daum C."/>
            <person name="Ramamoorthy G.K."/>
            <person name="Gryganskyi A."/>
            <person name="Culley D."/>
            <person name="Magnuson J.K."/>
            <person name="James T.Y."/>
            <person name="O'Malley M.A."/>
            <person name="Stajich J.E."/>
            <person name="Spatafora J.W."/>
            <person name="Visel A."/>
            <person name="Grigoriev I.V."/>
        </authorList>
    </citation>
    <scope>NUCLEOTIDE SEQUENCE [LARGE SCALE GENOMIC DNA]</scope>
    <source>
        <strain evidence="2 3">NRRL 1336</strain>
    </source>
</reference>
<evidence type="ECO:0000313" key="2">
    <source>
        <dbReference type="EMBL" id="ORZ06217.1"/>
    </source>
</evidence>
<evidence type="ECO:0000313" key="3">
    <source>
        <dbReference type="Proteomes" id="UP000193560"/>
    </source>
</evidence>
<feature type="region of interest" description="Disordered" evidence="1">
    <location>
        <begin position="94"/>
        <end position="163"/>
    </location>
</feature>
<keyword evidence="3" id="KW-1185">Reference proteome</keyword>
<feature type="compositionally biased region" description="Polar residues" evidence="1">
    <location>
        <begin position="120"/>
        <end position="163"/>
    </location>
</feature>
<dbReference type="AlphaFoldDB" id="A0A1X2HZP0"/>
<organism evidence="2 3">
    <name type="scientific">Absidia repens</name>
    <dbReference type="NCBI Taxonomy" id="90262"/>
    <lineage>
        <taxon>Eukaryota</taxon>
        <taxon>Fungi</taxon>
        <taxon>Fungi incertae sedis</taxon>
        <taxon>Mucoromycota</taxon>
        <taxon>Mucoromycotina</taxon>
        <taxon>Mucoromycetes</taxon>
        <taxon>Mucorales</taxon>
        <taxon>Cunninghamellaceae</taxon>
        <taxon>Absidia</taxon>
    </lineage>
</organism>
<sequence length="163" mass="18235">MIEYDKDDKYDNIYQLIKQPLHEDPETNFNRSLDFAIAIHELLSDLASHVNEVRTTNLYKSANAITKPPSLSGSSNLLVDPKSFVDHINLAKSVHQVTARSRPRQHHSTKKPHRAAHGSTAGNSSHHTPPTDQYKSSDFTRGQRAPQPSTSSGFQPRSSKPRT</sequence>
<name>A0A1X2HZP0_9FUNG</name>